<dbReference type="Pfam" id="PF19852">
    <property type="entry name" value="DUF6327"/>
    <property type="match status" value="1"/>
</dbReference>
<dbReference type="EMBL" id="QBKG01000002">
    <property type="protein sequence ID" value="PTX08128.1"/>
    <property type="molecule type" value="Genomic_DNA"/>
</dbReference>
<proteinExistence type="predicted"/>
<dbReference type="InterPro" id="IPR046290">
    <property type="entry name" value="DUF6327"/>
</dbReference>
<dbReference type="RefSeq" id="WP_245887309.1">
    <property type="nucleotide sequence ID" value="NZ_QBKG01000002.1"/>
</dbReference>
<name>A0A2T5XXD3_9FLAO</name>
<comment type="caution">
    <text evidence="1">The sequence shown here is derived from an EMBL/GenBank/DDBJ whole genome shotgun (WGS) entry which is preliminary data.</text>
</comment>
<reference evidence="1 2" key="1">
    <citation type="submission" date="2018-04" db="EMBL/GenBank/DDBJ databases">
        <title>Genomic Encyclopedia of Archaeal and Bacterial Type Strains, Phase II (KMG-II): from individual species to whole genera.</title>
        <authorList>
            <person name="Goeker M."/>
        </authorList>
    </citation>
    <scope>NUCLEOTIDE SEQUENCE [LARGE SCALE GENOMIC DNA]</scope>
    <source>
        <strain evidence="1 2">DSM 22902</strain>
    </source>
</reference>
<dbReference type="AlphaFoldDB" id="A0A2T5XXD3"/>
<dbReference type="Proteomes" id="UP000243985">
    <property type="component" value="Unassembled WGS sequence"/>
</dbReference>
<gene>
    <name evidence="1" type="ORF">C8P65_102170</name>
</gene>
<accession>A0A2T5XXD3</accession>
<evidence type="ECO:0000313" key="1">
    <source>
        <dbReference type="EMBL" id="PTX08128.1"/>
    </source>
</evidence>
<organism evidence="1 2">
    <name type="scientific">Capnocytophaga leadbetteri</name>
    <dbReference type="NCBI Taxonomy" id="327575"/>
    <lineage>
        <taxon>Bacteria</taxon>
        <taxon>Pseudomonadati</taxon>
        <taxon>Bacteroidota</taxon>
        <taxon>Flavobacteriia</taxon>
        <taxon>Flavobacteriales</taxon>
        <taxon>Flavobacteriaceae</taxon>
        <taxon>Capnocytophaga</taxon>
    </lineage>
</organism>
<protein>
    <submittedName>
        <fullName evidence="1">Uncharacterized protein</fullName>
    </submittedName>
</protein>
<evidence type="ECO:0000313" key="2">
    <source>
        <dbReference type="Proteomes" id="UP000243985"/>
    </source>
</evidence>
<dbReference type="GeneID" id="84580140"/>
<sequence>MMMMKNKIYESFEAIDNDLKILKLEKDIHALKLSRQLSVCKEEMTVSNLLAGTWFSIFSPKKRWLSLVMEYALFFLFRKR</sequence>